<dbReference type="Gene3D" id="3.30.2130.30">
    <property type="match status" value="1"/>
</dbReference>
<dbReference type="PANTHER" id="PTHR43209">
    <property type="entry name" value="TRNA SULFURTRANSFERASE"/>
    <property type="match status" value="1"/>
</dbReference>
<reference evidence="20" key="2">
    <citation type="submission" date="2021-04" db="EMBL/GenBank/DDBJ databases">
        <authorList>
            <person name="Gilroy R."/>
        </authorList>
    </citation>
    <scope>NUCLEOTIDE SEQUENCE</scope>
    <source>
        <strain evidence="20">A5-1222</strain>
    </source>
</reference>
<keyword evidence="7 18" id="KW-0694">RNA-binding</keyword>
<dbReference type="GO" id="GO:0005829">
    <property type="term" value="C:cytosol"/>
    <property type="evidence" value="ECO:0007669"/>
    <property type="project" value="TreeGrafter"/>
</dbReference>
<dbReference type="InterPro" id="IPR054173">
    <property type="entry name" value="ThiI_fer"/>
</dbReference>
<dbReference type="GO" id="GO:0005524">
    <property type="term" value="F:ATP binding"/>
    <property type="evidence" value="ECO:0007669"/>
    <property type="project" value="UniProtKB-UniRule"/>
</dbReference>
<dbReference type="InterPro" id="IPR049961">
    <property type="entry name" value="ThiI_N"/>
</dbReference>
<dbReference type="InterPro" id="IPR004114">
    <property type="entry name" value="THUMP_dom"/>
</dbReference>
<dbReference type="SUPFAM" id="SSF52402">
    <property type="entry name" value="Adenine nucleotide alpha hydrolases-like"/>
    <property type="match status" value="1"/>
</dbReference>
<accession>A0A9E2NW50</accession>
<comment type="pathway">
    <text evidence="18">Cofactor biosynthesis; thiamine diphosphate biosynthesis.</text>
</comment>
<dbReference type="SMART" id="SM00981">
    <property type="entry name" value="THUMP"/>
    <property type="match status" value="1"/>
</dbReference>
<dbReference type="PANTHER" id="PTHR43209:SF1">
    <property type="entry name" value="TRNA SULFURTRANSFERASE"/>
    <property type="match status" value="1"/>
</dbReference>
<dbReference type="Pfam" id="PF22025">
    <property type="entry name" value="ThiI_fer"/>
    <property type="match status" value="1"/>
</dbReference>
<evidence type="ECO:0000256" key="12">
    <source>
        <dbReference type="ARBA" id="ARBA00061472"/>
    </source>
</evidence>
<dbReference type="InterPro" id="IPR020536">
    <property type="entry name" value="ThiI_AANH"/>
</dbReference>
<dbReference type="EMBL" id="JAHLFM010000032">
    <property type="protein sequence ID" value="MBU3830945.1"/>
    <property type="molecule type" value="Genomic_DNA"/>
</dbReference>
<dbReference type="SUPFAM" id="SSF143437">
    <property type="entry name" value="THUMP domain-like"/>
    <property type="match status" value="1"/>
</dbReference>
<dbReference type="GO" id="GO:0009229">
    <property type="term" value="P:thiamine diphosphate biosynthetic process"/>
    <property type="evidence" value="ECO:0007669"/>
    <property type="project" value="UniProtKB-UniRule"/>
</dbReference>
<dbReference type="GO" id="GO:0000049">
    <property type="term" value="F:tRNA binding"/>
    <property type="evidence" value="ECO:0007669"/>
    <property type="project" value="UniProtKB-UniRule"/>
</dbReference>
<proteinExistence type="inferred from homology"/>
<protein>
    <recommendedName>
        <fullName evidence="14 18">Probable tRNA sulfurtransferase</fullName>
        <ecNumber evidence="13 18">2.8.1.4</ecNumber>
    </recommendedName>
    <alternativeName>
        <fullName evidence="15 18">Sulfur carrier protein ThiS sulfurtransferase</fullName>
    </alternativeName>
    <alternativeName>
        <fullName evidence="16 18">Thiamine biosynthesis protein ThiI</fullName>
    </alternativeName>
    <alternativeName>
        <fullName evidence="17 18">tRNA 4-thiouridine synthase</fullName>
    </alternativeName>
</protein>
<dbReference type="GO" id="GO:0002937">
    <property type="term" value="P:tRNA 4-thiouridine biosynthesis"/>
    <property type="evidence" value="ECO:0007669"/>
    <property type="project" value="TreeGrafter"/>
</dbReference>
<evidence type="ECO:0000259" key="19">
    <source>
        <dbReference type="PROSITE" id="PS51165"/>
    </source>
</evidence>
<dbReference type="InterPro" id="IPR049962">
    <property type="entry name" value="THUMP_ThiI"/>
</dbReference>
<dbReference type="InterPro" id="IPR014729">
    <property type="entry name" value="Rossmann-like_a/b/a_fold"/>
</dbReference>
<evidence type="ECO:0000256" key="5">
    <source>
        <dbReference type="ARBA" id="ARBA00022741"/>
    </source>
</evidence>
<keyword evidence="2 18" id="KW-0963">Cytoplasm</keyword>
<comment type="similarity">
    <text evidence="12 18">Belongs to the ThiI family.</text>
</comment>
<comment type="function">
    <text evidence="11 18">Catalyzes the ATP-dependent transfer of a sulfur to tRNA to produce 4-thiouridine in position 8 of tRNAs, which functions as a near-UV photosensor. Also catalyzes the transfer of sulfur to the sulfur carrier protein ThiS, forming ThiS-thiocarboxylate. This is a step in the synthesis of thiazole, in the thiamine biosynthesis pathway. The sulfur is donated as persulfide by IscS.</text>
</comment>
<dbReference type="HAMAP" id="MF_00021">
    <property type="entry name" value="ThiI"/>
    <property type="match status" value="1"/>
</dbReference>
<keyword evidence="3 18" id="KW-0820">tRNA-binding</keyword>
<dbReference type="InterPro" id="IPR050102">
    <property type="entry name" value="tRNA_sulfurtransferase_ThiI"/>
</dbReference>
<dbReference type="GO" id="GO:0052837">
    <property type="term" value="P:thiazole biosynthetic process"/>
    <property type="evidence" value="ECO:0007669"/>
    <property type="project" value="TreeGrafter"/>
</dbReference>
<gene>
    <name evidence="18 20" type="primary">thiI</name>
    <name evidence="20" type="ORF">H9897_02210</name>
</gene>
<dbReference type="InterPro" id="IPR003720">
    <property type="entry name" value="tRNA_STrfase"/>
</dbReference>
<evidence type="ECO:0000256" key="16">
    <source>
        <dbReference type="ARBA" id="ARBA00077849"/>
    </source>
</evidence>
<dbReference type="CDD" id="cd11716">
    <property type="entry name" value="THUMP_ThiI"/>
    <property type="match status" value="1"/>
</dbReference>
<comment type="catalytic activity">
    <reaction evidence="10 18">
        <text>[ThiS sulfur-carrier protein]-C-terminal Gly-Gly-AMP + S-sulfanyl-L-cysteinyl-[cysteine desulfurase] + AH2 = [ThiS sulfur-carrier protein]-C-terminal-Gly-aminoethanethioate + L-cysteinyl-[cysteine desulfurase] + A + AMP + 2 H(+)</text>
        <dbReference type="Rhea" id="RHEA:43340"/>
        <dbReference type="Rhea" id="RHEA-COMP:12157"/>
        <dbReference type="Rhea" id="RHEA-COMP:12158"/>
        <dbReference type="Rhea" id="RHEA-COMP:12910"/>
        <dbReference type="Rhea" id="RHEA-COMP:19908"/>
        <dbReference type="ChEBI" id="CHEBI:13193"/>
        <dbReference type="ChEBI" id="CHEBI:15378"/>
        <dbReference type="ChEBI" id="CHEBI:17499"/>
        <dbReference type="ChEBI" id="CHEBI:29950"/>
        <dbReference type="ChEBI" id="CHEBI:61963"/>
        <dbReference type="ChEBI" id="CHEBI:90618"/>
        <dbReference type="ChEBI" id="CHEBI:232372"/>
        <dbReference type="ChEBI" id="CHEBI:456215"/>
    </reaction>
</comment>
<evidence type="ECO:0000256" key="1">
    <source>
        <dbReference type="ARBA" id="ARBA00004496"/>
    </source>
</evidence>
<keyword evidence="6 18" id="KW-0067">ATP-binding</keyword>
<keyword evidence="4 18" id="KW-0808">Transferase</keyword>
<feature type="binding site" evidence="18">
    <location>
        <position position="297"/>
    </location>
    <ligand>
        <name>ATP</name>
        <dbReference type="ChEBI" id="CHEBI:30616"/>
    </ligand>
</feature>
<dbReference type="AlphaFoldDB" id="A0A9E2NW50"/>
<feature type="domain" description="THUMP" evidence="19">
    <location>
        <begin position="60"/>
        <end position="164"/>
    </location>
</feature>
<comment type="caution">
    <text evidence="20">The sequence shown here is derived from an EMBL/GenBank/DDBJ whole genome shotgun (WGS) entry which is preliminary data.</text>
</comment>
<comment type="subcellular location">
    <subcellularLocation>
        <location evidence="1 18">Cytoplasm</location>
    </subcellularLocation>
</comment>
<dbReference type="Pfam" id="PF02926">
    <property type="entry name" value="THUMP"/>
    <property type="match status" value="1"/>
</dbReference>
<evidence type="ECO:0000256" key="9">
    <source>
        <dbReference type="ARBA" id="ARBA00050570"/>
    </source>
</evidence>
<name>A0A9E2NW50_9BACT</name>
<evidence type="ECO:0000256" key="13">
    <source>
        <dbReference type="ARBA" id="ARBA00066827"/>
    </source>
</evidence>
<dbReference type="Pfam" id="PF02568">
    <property type="entry name" value="ThiI"/>
    <property type="match status" value="1"/>
</dbReference>
<evidence type="ECO:0000256" key="8">
    <source>
        <dbReference type="ARBA" id="ARBA00022977"/>
    </source>
</evidence>
<evidence type="ECO:0000256" key="2">
    <source>
        <dbReference type="ARBA" id="ARBA00022490"/>
    </source>
</evidence>
<feature type="binding site" evidence="18">
    <location>
        <begin position="182"/>
        <end position="183"/>
    </location>
    <ligand>
        <name>ATP</name>
        <dbReference type="ChEBI" id="CHEBI:30616"/>
    </ligand>
</feature>
<dbReference type="FunFam" id="3.40.50.620:FF:000053">
    <property type="entry name" value="Probable tRNA sulfurtransferase"/>
    <property type="match status" value="1"/>
</dbReference>
<evidence type="ECO:0000256" key="14">
    <source>
        <dbReference type="ARBA" id="ARBA00071867"/>
    </source>
</evidence>
<dbReference type="Gene3D" id="3.40.50.620">
    <property type="entry name" value="HUPs"/>
    <property type="match status" value="1"/>
</dbReference>
<evidence type="ECO:0000313" key="21">
    <source>
        <dbReference type="Proteomes" id="UP000824247"/>
    </source>
</evidence>
<keyword evidence="5 18" id="KW-0547">Nucleotide-binding</keyword>
<organism evidence="20 21">
    <name type="scientific">Candidatus Ureaplasma intestinipullorum</name>
    <dbReference type="NCBI Taxonomy" id="2838770"/>
    <lineage>
        <taxon>Bacteria</taxon>
        <taxon>Bacillati</taxon>
        <taxon>Mycoplasmatota</taxon>
        <taxon>Mycoplasmoidales</taxon>
        <taxon>Mycoplasmoidaceae</taxon>
        <taxon>Ureaplasma</taxon>
    </lineage>
</organism>
<evidence type="ECO:0000256" key="18">
    <source>
        <dbReference type="HAMAP-Rule" id="MF_00021"/>
    </source>
</evidence>
<evidence type="ECO:0000256" key="15">
    <source>
        <dbReference type="ARBA" id="ARBA00075337"/>
    </source>
</evidence>
<evidence type="ECO:0000256" key="6">
    <source>
        <dbReference type="ARBA" id="ARBA00022840"/>
    </source>
</evidence>
<dbReference type="PROSITE" id="PS51165">
    <property type="entry name" value="THUMP"/>
    <property type="match status" value="1"/>
</dbReference>
<feature type="binding site" evidence="18">
    <location>
        <position position="266"/>
    </location>
    <ligand>
        <name>ATP</name>
        <dbReference type="ChEBI" id="CHEBI:30616"/>
    </ligand>
</feature>
<comment type="catalytic activity">
    <reaction evidence="9 18">
        <text>[ThiI sulfur-carrier protein]-S-sulfanyl-L-cysteine + a uridine in tRNA + 2 reduced [2Fe-2S]-[ferredoxin] + ATP + H(+) = [ThiI sulfur-carrier protein]-L-cysteine + a 4-thiouridine in tRNA + 2 oxidized [2Fe-2S]-[ferredoxin] + AMP + diphosphate</text>
        <dbReference type="Rhea" id="RHEA:24176"/>
        <dbReference type="Rhea" id="RHEA-COMP:10000"/>
        <dbReference type="Rhea" id="RHEA-COMP:10001"/>
        <dbReference type="Rhea" id="RHEA-COMP:13337"/>
        <dbReference type="Rhea" id="RHEA-COMP:13338"/>
        <dbReference type="Rhea" id="RHEA-COMP:13339"/>
        <dbReference type="Rhea" id="RHEA-COMP:13340"/>
        <dbReference type="ChEBI" id="CHEBI:15378"/>
        <dbReference type="ChEBI" id="CHEBI:29950"/>
        <dbReference type="ChEBI" id="CHEBI:30616"/>
        <dbReference type="ChEBI" id="CHEBI:33019"/>
        <dbReference type="ChEBI" id="CHEBI:33737"/>
        <dbReference type="ChEBI" id="CHEBI:33738"/>
        <dbReference type="ChEBI" id="CHEBI:61963"/>
        <dbReference type="ChEBI" id="CHEBI:65315"/>
        <dbReference type="ChEBI" id="CHEBI:136798"/>
        <dbReference type="ChEBI" id="CHEBI:456215"/>
        <dbReference type="EC" id="2.8.1.4"/>
    </reaction>
</comment>
<dbReference type="EC" id="2.8.1.4" evidence="13 18"/>
<dbReference type="GO" id="GO:0009228">
    <property type="term" value="P:thiamine biosynthetic process"/>
    <property type="evidence" value="ECO:0007669"/>
    <property type="project" value="UniProtKB-KW"/>
</dbReference>
<evidence type="ECO:0000313" key="20">
    <source>
        <dbReference type="EMBL" id="MBU3830945.1"/>
    </source>
</evidence>
<evidence type="ECO:0000256" key="4">
    <source>
        <dbReference type="ARBA" id="ARBA00022679"/>
    </source>
</evidence>
<dbReference type="CDD" id="cd01712">
    <property type="entry name" value="PPase_ThiI"/>
    <property type="match status" value="1"/>
</dbReference>
<evidence type="ECO:0000256" key="10">
    <source>
        <dbReference type="ARBA" id="ARBA00052330"/>
    </source>
</evidence>
<dbReference type="NCBIfam" id="TIGR00342">
    <property type="entry name" value="tRNA uracil 4-sulfurtransferase ThiI"/>
    <property type="match status" value="1"/>
</dbReference>
<keyword evidence="8 18" id="KW-0784">Thiamine biosynthesis</keyword>
<dbReference type="GO" id="GO:0004810">
    <property type="term" value="F:CCA tRNA nucleotidyltransferase activity"/>
    <property type="evidence" value="ECO:0007669"/>
    <property type="project" value="InterPro"/>
</dbReference>
<sequence length="400" mass="45822">MKRIIYIKYGELTLKGKNRKHFVSVLSQNVKRALCEFKNIIIDKKFDCMILKNIDNNQLEDIVQILKFIPGIYYISTAIQIENDINIIKKNCVEIALENYFDGATFRITCHRHDKNYFLTSNEIISIVAGEILENSKYQVNLKKYSLNINIEIKKDCAIIFTNQIRGLGGLPVGSNGRVLVLLSGGIDSPIASKLLLNRGLNVDFLTFITPPHTSEKALEKVRKLSQLISIDNKISNSKLFICNFTMLMHELTHINKESYRITLMRRYFLKIAKYLKEKYGYHAIATGDSIGQVASQTLESMDVISSSINDCLILRPLLTFDKEQIISLAKFYGTYETSILPYNDSCSLFAPKNPTTKPNIQTVLELEEKLVLIDNILDNVIKNHIWIEEFYNGTWSKKN</sequence>
<evidence type="ECO:0000256" key="3">
    <source>
        <dbReference type="ARBA" id="ARBA00022555"/>
    </source>
</evidence>
<dbReference type="GO" id="GO:0140741">
    <property type="term" value="F:tRNA-uracil-4 sulfurtransferase activity"/>
    <property type="evidence" value="ECO:0007669"/>
    <property type="project" value="UniProtKB-EC"/>
</dbReference>
<evidence type="ECO:0000256" key="17">
    <source>
        <dbReference type="ARBA" id="ARBA00080570"/>
    </source>
</evidence>
<dbReference type="Proteomes" id="UP000824247">
    <property type="component" value="Unassembled WGS sequence"/>
</dbReference>
<evidence type="ECO:0000256" key="11">
    <source>
        <dbReference type="ARBA" id="ARBA00058382"/>
    </source>
</evidence>
<evidence type="ECO:0000256" key="7">
    <source>
        <dbReference type="ARBA" id="ARBA00022884"/>
    </source>
</evidence>
<reference evidence="20" key="1">
    <citation type="journal article" date="2021" name="PeerJ">
        <title>Extensive microbial diversity within the chicken gut microbiome revealed by metagenomics and culture.</title>
        <authorList>
            <person name="Gilroy R."/>
            <person name="Ravi A."/>
            <person name="Getino M."/>
            <person name="Pursley I."/>
            <person name="Horton D.L."/>
            <person name="Alikhan N.F."/>
            <person name="Baker D."/>
            <person name="Gharbi K."/>
            <person name="Hall N."/>
            <person name="Watson M."/>
            <person name="Adriaenssens E.M."/>
            <person name="Foster-Nyarko E."/>
            <person name="Jarju S."/>
            <person name="Secka A."/>
            <person name="Antonio M."/>
            <person name="Oren A."/>
            <person name="Chaudhuri R.R."/>
            <person name="La Ragione R."/>
            <person name="Hildebrand F."/>
            <person name="Pallen M.J."/>
        </authorList>
    </citation>
    <scope>NUCLEOTIDE SEQUENCE</scope>
    <source>
        <strain evidence="20">A5-1222</strain>
    </source>
</reference>
<feature type="binding site" evidence="18">
    <location>
        <begin position="207"/>
        <end position="208"/>
    </location>
    <ligand>
        <name>ATP</name>
        <dbReference type="ChEBI" id="CHEBI:30616"/>
    </ligand>
</feature>
<feature type="binding site" evidence="18">
    <location>
        <position position="288"/>
    </location>
    <ligand>
        <name>ATP</name>
        <dbReference type="ChEBI" id="CHEBI:30616"/>
    </ligand>
</feature>